<dbReference type="RefSeq" id="WP_249280560.1">
    <property type="nucleotide sequence ID" value="NZ_JACRSS010000003.1"/>
</dbReference>
<proteinExistence type="predicted"/>
<dbReference type="InterPro" id="IPR046555">
    <property type="entry name" value="DUF6709"/>
</dbReference>
<feature type="transmembrane region" description="Helical" evidence="1">
    <location>
        <begin position="15"/>
        <end position="36"/>
    </location>
</feature>
<sequence>MISIPYLYFIYRESVLATIVSLLGTICWIAAAVLLIELHLVYSAVLIILAVFFTICWAPYIAACRAAKKEGLLLTRRSPREFIRSTRKTLLLFSGLFLVLAGTCLYTILSNDAVFARQQEAMPIEELYITDLTEGQYVEGELFSFISGIAYEGETEETATKYYALLLMADGVNTPVCYPVELPGAKWKNGDAIMDAFYSYWTNPDAEFYQGEAISFFGSLQPVSALDPDIQRYYQEALDNCGTADWRGDLYFRAETPLSTSANDIYDIILYGSSAIAILLLCLAIWGFFQENLARKTI</sequence>
<gene>
    <name evidence="2" type="ORF">H8693_08190</name>
</gene>
<reference evidence="2" key="1">
    <citation type="submission" date="2020-08" db="EMBL/GenBank/DDBJ databases">
        <title>Genome public.</title>
        <authorList>
            <person name="Liu C."/>
            <person name="Sun Q."/>
        </authorList>
    </citation>
    <scope>NUCLEOTIDE SEQUENCE</scope>
    <source>
        <strain evidence="2">NSJ-63</strain>
    </source>
</reference>
<dbReference type="Proteomes" id="UP000617951">
    <property type="component" value="Unassembled WGS sequence"/>
</dbReference>
<evidence type="ECO:0000313" key="3">
    <source>
        <dbReference type="Proteomes" id="UP000617951"/>
    </source>
</evidence>
<feature type="transmembrane region" description="Helical" evidence="1">
    <location>
        <begin position="42"/>
        <end position="68"/>
    </location>
</feature>
<keyword evidence="1" id="KW-1133">Transmembrane helix</keyword>
<dbReference type="EMBL" id="JACRSS010000003">
    <property type="protein sequence ID" value="MBC8538914.1"/>
    <property type="molecule type" value="Genomic_DNA"/>
</dbReference>
<evidence type="ECO:0000256" key="1">
    <source>
        <dbReference type="SAM" id="Phobius"/>
    </source>
</evidence>
<protein>
    <submittedName>
        <fullName evidence="2">Uncharacterized protein</fullName>
    </submittedName>
</protein>
<feature type="transmembrane region" description="Helical" evidence="1">
    <location>
        <begin position="268"/>
        <end position="289"/>
    </location>
</feature>
<keyword evidence="1" id="KW-0812">Transmembrane</keyword>
<keyword evidence="3" id="KW-1185">Reference proteome</keyword>
<accession>A0A926DJJ5</accession>
<comment type="caution">
    <text evidence="2">The sequence shown here is derived from an EMBL/GenBank/DDBJ whole genome shotgun (WGS) entry which is preliminary data.</text>
</comment>
<keyword evidence="1" id="KW-0472">Membrane</keyword>
<evidence type="ECO:0000313" key="2">
    <source>
        <dbReference type="EMBL" id="MBC8538914.1"/>
    </source>
</evidence>
<organism evidence="2 3">
    <name type="scientific">Guopingia tenuis</name>
    <dbReference type="NCBI Taxonomy" id="2763656"/>
    <lineage>
        <taxon>Bacteria</taxon>
        <taxon>Bacillati</taxon>
        <taxon>Bacillota</taxon>
        <taxon>Clostridia</taxon>
        <taxon>Christensenellales</taxon>
        <taxon>Christensenellaceae</taxon>
        <taxon>Guopingia</taxon>
    </lineage>
</organism>
<name>A0A926DJJ5_9FIRM</name>
<feature type="transmembrane region" description="Helical" evidence="1">
    <location>
        <begin position="89"/>
        <end position="109"/>
    </location>
</feature>
<dbReference type="Pfam" id="PF20456">
    <property type="entry name" value="DUF6709"/>
    <property type="match status" value="1"/>
</dbReference>
<dbReference type="AlphaFoldDB" id="A0A926DJJ5"/>